<evidence type="ECO:0000313" key="1">
    <source>
        <dbReference type="EMBL" id="SDW30487.1"/>
    </source>
</evidence>
<accession>A0A1H2SG43</accession>
<evidence type="ECO:0000313" key="2">
    <source>
        <dbReference type="Proteomes" id="UP000198534"/>
    </source>
</evidence>
<dbReference type="Proteomes" id="UP000198534">
    <property type="component" value="Unassembled WGS sequence"/>
</dbReference>
<proteinExistence type="predicted"/>
<protein>
    <submittedName>
        <fullName evidence="1">Uncharacterized protein</fullName>
    </submittedName>
</protein>
<dbReference type="STRING" id="1048340.SAMN05444487_102202"/>
<gene>
    <name evidence="1" type="ORF">SAMN05444487_102202</name>
</gene>
<organism evidence="1 2">
    <name type="scientific">Marininema mesophilum</name>
    <dbReference type="NCBI Taxonomy" id="1048340"/>
    <lineage>
        <taxon>Bacteria</taxon>
        <taxon>Bacillati</taxon>
        <taxon>Bacillota</taxon>
        <taxon>Bacilli</taxon>
        <taxon>Bacillales</taxon>
        <taxon>Thermoactinomycetaceae</taxon>
        <taxon>Marininema</taxon>
    </lineage>
</organism>
<dbReference type="RefSeq" id="WP_091736008.1">
    <property type="nucleotide sequence ID" value="NZ_FNNQ01000002.1"/>
</dbReference>
<keyword evidence="2" id="KW-1185">Reference proteome</keyword>
<reference evidence="1 2" key="1">
    <citation type="submission" date="2016-10" db="EMBL/GenBank/DDBJ databases">
        <authorList>
            <person name="de Groot N.N."/>
        </authorList>
    </citation>
    <scope>NUCLEOTIDE SEQUENCE [LARGE SCALE GENOMIC DNA]</scope>
    <source>
        <strain evidence="1 2">DSM 45610</strain>
    </source>
</reference>
<sequence length="60" mass="6895">MSDWCHDPCWCDPKHDRKHDRKKRDKKDDGCNTKVVNVNVNILNNGSIEDAVDTDGAKKK</sequence>
<dbReference type="EMBL" id="FNNQ01000002">
    <property type="protein sequence ID" value="SDW30487.1"/>
    <property type="molecule type" value="Genomic_DNA"/>
</dbReference>
<name>A0A1H2SG43_9BACL</name>
<dbReference type="AlphaFoldDB" id="A0A1H2SG43"/>